<dbReference type="InterPro" id="IPR036390">
    <property type="entry name" value="WH_DNA-bd_sf"/>
</dbReference>
<dbReference type="PANTHER" id="PTHR30537:SF3">
    <property type="entry name" value="TRANSCRIPTIONAL REGULATORY PROTEIN"/>
    <property type="match status" value="1"/>
</dbReference>
<evidence type="ECO:0000259" key="5">
    <source>
        <dbReference type="PROSITE" id="PS50931"/>
    </source>
</evidence>
<proteinExistence type="inferred from homology"/>
<dbReference type="SUPFAM" id="SSF53850">
    <property type="entry name" value="Periplasmic binding protein-like II"/>
    <property type="match status" value="1"/>
</dbReference>
<name>A0ABY8GH47_EDWIC</name>
<keyword evidence="7" id="KW-1185">Reference proteome</keyword>
<evidence type="ECO:0000313" key="7">
    <source>
        <dbReference type="Proteomes" id="UP001222680"/>
    </source>
</evidence>
<dbReference type="InterPro" id="IPR000847">
    <property type="entry name" value="LysR_HTH_N"/>
</dbReference>
<organism evidence="6 7">
    <name type="scientific">Edwardsiella ictaluri</name>
    <dbReference type="NCBI Taxonomy" id="67780"/>
    <lineage>
        <taxon>Bacteria</taxon>
        <taxon>Pseudomonadati</taxon>
        <taxon>Pseudomonadota</taxon>
        <taxon>Gammaproteobacteria</taxon>
        <taxon>Enterobacterales</taxon>
        <taxon>Hafniaceae</taxon>
        <taxon>Edwardsiella</taxon>
    </lineage>
</organism>
<keyword evidence="2" id="KW-0805">Transcription regulation</keyword>
<dbReference type="InterPro" id="IPR058163">
    <property type="entry name" value="LysR-type_TF_proteobact-type"/>
</dbReference>
<sequence>MNWDDTQYLLALAREKTLRKAAARLFVDQATVARRIVVLENQLKCKLFLRSNKGYELTPVGNSAVDEAENVERAVALLVKKVTDYDQQLSGDVVISTTDSVAVDFITTAVKELGMLAPGIRIKLDASTALCDMTRRGVDIAIRNIRPNTPDLVTKQLLTSPMKLYASAEYVQTHGYPDGPSPLDDRDVVIYAPMLAHCSSTLFGLSLEHARIAFLADSSLLLRDAIKKGIGVGFLPAFMAERDHLVALLDADETNSNYELWLVTHTDTLNSARIQIVMKTLNKLFYPFQKWPTPR</sequence>
<keyword evidence="3" id="KW-0238">DNA-binding</keyword>
<dbReference type="PROSITE" id="PS50931">
    <property type="entry name" value="HTH_LYSR"/>
    <property type="match status" value="1"/>
</dbReference>
<dbReference type="GeneID" id="69539422"/>
<reference evidence="6 7" key="1">
    <citation type="submission" date="2022-02" db="EMBL/GenBank/DDBJ databases">
        <title>Phenotypic, genotypic and serological characterization of Edwardsiella ictaluri from catfish and ornamental fish species.</title>
        <authorList>
            <person name="Rose D."/>
            <person name="Tekedar H.C."/>
            <person name="Waldbieser G.C."/>
            <person name="Aarattuthodi S."/>
            <person name="Griffin M.J."/>
        </authorList>
    </citation>
    <scope>NUCLEOTIDE SEQUENCE [LARGE SCALE GENOMIC DNA]</scope>
    <source>
        <strain evidence="6 7">13 TAL-140 K3</strain>
    </source>
</reference>
<dbReference type="PANTHER" id="PTHR30537">
    <property type="entry name" value="HTH-TYPE TRANSCRIPTIONAL REGULATOR"/>
    <property type="match status" value="1"/>
</dbReference>
<comment type="similarity">
    <text evidence="1">Belongs to the LysR transcriptional regulatory family.</text>
</comment>
<evidence type="ECO:0000256" key="3">
    <source>
        <dbReference type="ARBA" id="ARBA00023125"/>
    </source>
</evidence>
<evidence type="ECO:0000313" key="6">
    <source>
        <dbReference type="EMBL" id="WFN96637.1"/>
    </source>
</evidence>
<feature type="domain" description="HTH lysR-type" evidence="5">
    <location>
        <begin position="1"/>
        <end position="58"/>
    </location>
</feature>
<evidence type="ECO:0000256" key="2">
    <source>
        <dbReference type="ARBA" id="ARBA00023015"/>
    </source>
</evidence>
<dbReference type="RefSeq" id="WP_015871790.1">
    <property type="nucleotide sequence ID" value="NZ_AP028097.1"/>
</dbReference>
<keyword evidence="4" id="KW-0804">Transcription</keyword>
<evidence type="ECO:0000256" key="4">
    <source>
        <dbReference type="ARBA" id="ARBA00023163"/>
    </source>
</evidence>
<dbReference type="Gene3D" id="3.40.190.290">
    <property type="match status" value="1"/>
</dbReference>
<dbReference type="Proteomes" id="UP001222680">
    <property type="component" value="Chromosome"/>
</dbReference>
<dbReference type="SUPFAM" id="SSF46785">
    <property type="entry name" value="Winged helix' DNA-binding domain"/>
    <property type="match status" value="1"/>
</dbReference>
<protein>
    <submittedName>
        <fullName evidence="6">LysR family transcriptional regulator</fullName>
    </submittedName>
</protein>
<evidence type="ECO:0000256" key="1">
    <source>
        <dbReference type="ARBA" id="ARBA00009437"/>
    </source>
</evidence>
<accession>A0ABY8GH47</accession>
<dbReference type="InterPro" id="IPR036388">
    <property type="entry name" value="WH-like_DNA-bd_sf"/>
</dbReference>
<gene>
    <name evidence="6" type="ORF">MAY91_00065</name>
</gene>
<dbReference type="Pfam" id="PF03466">
    <property type="entry name" value="LysR_substrate"/>
    <property type="match status" value="1"/>
</dbReference>
<dbReference type="EMBL" id="CP092014">
    <property type="protein sequence ID" value="WFN96637.1"/>
    <property type="molecule type" value="Genomic_DNA"/>
</dbReference>
<dbReference type="Pfam" id="PF00126">
    <property type="entry name" value="HTH_1"/>
    <property type="match status" value="1"/>
</dbReference>
<dbReference type="Gene3D" id="1.10.10.10">
    <property type="entry name" value="Winged helix-like DNA-binding domain superfamily/Winged helix DNA-binding domain"/>
    <property type="match status" value="1"/>
</dbReference>
<dbReference type="InterPro" id="IPR005119">
    <property type="entry name" value="LysR_subst-bd"/>
</dbReference>